<comment type="caution">
    <text evidence="2">The sequence shown here is derived from an EMBL/GenBank/DDBJ whole genome shotgun (WGS) entry which is preliminary data.</text>
</comment>
<feature type="domain" description="HTH cro/C1-type" evidence="1">
    <location>
        <begin position="58"/>
        <end position="87"/>
    </location>
</feature>
<evidence type="ECO:0000313" key="3">
    <source>
        <dbReference type="Proteomes" id="UP000522313"/>
    </source>
</evidence>
<reference evidence="2 3" key="1">
    <citation type="submission" date="2020-08" db="EMBL/GenBank/DDBJ databases">
        <title>The Agave Microbiome: Exploring the role of microbial communities in plant adaptations to desert environments.</title>
        <authorList>
            <person name="Partida-Martinez L.P."/>
        </authorList>
    </citation>
    <scope>NUCLEOTIDE SEQUENCE [LARGE SCALE GENOMIC DNA]</scope>
    <source>
        <strain evidence="2 3">AS3.13</strain>
    </source>
</reference>
<dbReference type="RefSeq" id="WP_184506142.1">
    <property type="nucleotide sequence ID" value="NZ_JACHBT010000012.1"/>
</dbReference>
<dbReference type="PROSITE" id="PS50943">
    <property type="entry name" value="HTH_CROC1"/>
    <property type="match status" value="1"/>
</dbReference>
<evidence type="ECO:0000313" key="2">
    <source>
        <dbReference type="EMBL" id="MBB6505353.1"/>
    </source>
</evidence>
<dbReference type="GO" id="GO:0003677">
    <property type="term" value="F:DNA binding"/>
    <property type="evidence" value="ECO:0007669"/>
    <property type="project" value="InterPro"/>
</dbReference>
<sequence>MKTGRNATSRSGDPAATEIDRYRSIVFPNRVREHRKHHGYPTLLALAAELPAMAYIRLSKIERGEVVAKPDELRQIAAVLHVDPAALLLDVDAPDFDIAAWATDLQGLTPAEVEEDRFAVLLAAAIRARRDADRSLSIAQIERSYGLAPVILSRFENGYKPLARWNAQAVRAVCALLGAADVADLRAKVQRAHQEHLLDPYIPMIAGVAARQDKTRARIAALRRDLDSAPAPATATRPRRVIAPPAAHEPDPAVLAAIHAADVATVRMAPVFGAPLPDGLIERVPLGRSVEVPRQGGANSYGLRVCRATLGAALPAQAIAIVDPDRFPSAGGLAVLREPEGLRLVIVTFDRQGRMIGYSLHPEREILLDERDPAEVAMVIAALFDGAGHDQ</sequence>
<dbReference type="EMBL" id="JACHBT010000012">
    <property type="protein sequence ID" value="MBB6505353.1"/>
    <property type="molecule type" value="Genomic_DNA"/>
</dbReference>
<dbReference type="InterPro" id="IPR001387">
    <property type="entry name" value="Cro/C1-type_HTH"/>
</dbReference>
<name>A0A7X0MQB4_9SPHN</name>
<gene>
    <name evidence="2" type="ORF">F4693_002341</name>
</gene>
<dbReference type="SMART" id="SM00530">
    <property type="entry name" value="HTH_XRE"/>
    <property type="match status" value="1"/>
</dbReference>
<accession>A0A7X0MQB4</accession>
<dbReference type="InterPro" id="IPR010982">
    <property type="entry name" value="Lambda_DNA-bd_dom_sf"/>
</dbReference>
<proteinExistence type="predicted"/>
<dbReference type="Gene3D" id="1.10.260.40">
    <property type="entry name" value="lambda repressor-like DNA-binding domains"/>
    <property type="match status" value="1"/>
</dbReference>
<dbReference type="Proteomes" id="UP000522313">
    <property type="component" value="Unassembled WGS sequence"/>
</dbReference>
<dbReference type="AlphaFoldDB" id="A0A7X0MQB4"/>
<reference evidence="2 3" key="2">
    <citation type="submission" date="2020-08" db="EMBL/GenBank/DDBJ databases">
        <authorList>
            <person name="Partida-Martinez L."/>
            <person name="Huntemann M."/>
            <person name="Clum A."/>
            <person name="Wang J."/>
            <person name="Palaniappan K."/>
            <person name="Ritter S."/>
            <person name="Chen I.-M."/>
            <person name="Stamatis D."/>
            <person name="Reddy T."/>
            <person name="O'Malley R."/>
            <person name="Daum C."/>
            <person name="Shapiro N."/>
            <person name="Ivanova N."/>
            <person name="Kyrpides N."/>
            <person name="Woyke T."/>
        </authorList>
    </citation>
    <scope>NUCLEOTIDE SEQUENCE [LARGE SCALE GENOMIC DNA]</scope>
    <source>
        <strain evidence="2 3">AS3.13</strain>
    </source>
</reference>
<evidence type="ECO:0000259" key="1">
    <source>
        <dbReference type="PROSITE" id="PS50943"/>
    </source>
</evidence>
<dbReference type="SUPFAM" id="SSF47413">
    <property type="entry name" value="lambda repressor-like DNA-binding domains"/>
    <property type="match status" value="1"/>
</dbReference>
<organism evidence="2 3">
    <name type="scientific">Sphingomonas endophytica</name>
    <dbReference type="NCBI Taxonomy" id="869719"/>
    <lineage>
        <taxon>Bacteria</taxon>
        <taxon>Pseudomonadati</taxon>
        <taxon>Pseudomonadota</taxon>
        <taxon>Alphaproteobacteria</taxon>
        <taxon>Sphingomonadales</taxon>
        <taxon>Sphingomonadaceae</taxon>
        <taxon>Sphingomonas</taxon>
    </lineage>
</organism>
<dbReference type="CDD" id="cd00093">
    <property type="entry name" value="HTH_XRE"/>
    <property type="match status" value="1"/>
</dbReference>
<protein>
    <submittedName>
        <fullName evidence="2">Transcriptional regulator with XRE-family HTH domain</fullName>
    </submittedName>
</protein>